<sequence length="291" mass="32183">MKNITNILIFIGAAAGIFYGYKWLKSSDFSGNEGNTYAVIVGISDYLNGSDPQSGIQAQLSDLRYCDDDARIFYDFLRSPAGGSVPAENIALLIDNQASKAQIISQMESFFAKSGPDDRVIFYFAGHGANGFFASYDIDMRNMNTSLKHKEVKEIFRKCRAKTRLCFADACMSGSMKNRAREVVEVKPVSVRSFEDEESGLVVLMAARSYQYSSENVSIGHGYFTKFLVDGLQGEADKNKDDLVTIKEAFDYLYLHLASLPKHGPDDKGQIPVIFGKYDPDMPVAKLKGAA</sequence>
<keyword evidence="4" id="KW-1185">Reference proteome</keyword>
<dbReference type="GO" id="GO:0006508">
    <property type="term" value="P:proteolysis"/>
    <property type="evidence" value="ECO:0007669"/>
    <property type="project" value="InterPro"/>
</dbReference>
<dbReference type="Pfam" id="PF00656">
    <property type="entry name" value="Peptidase_C14"/>
    <property type="match status" value="1"/>
</dbReference>
<dbReference type="EMBL" id="FNAN01000004">
    <property type="protein sequence ID" value="SDE30077.1"/>
    <property type="molecule type" value="Genomic_DNA"/>
</dbReference>
<dbReference type="Gene3D" id="3.40.50.1460">
    <property type="match status" value="1"/>
</dbReference>
<dbReference type="InterPro" id="IPR029030">
    <property type="entry name" value="Caspase-like_dom_sf"/>
</dbReference>
<gene>
    <name evidence="3" type="ORF">SAMN04487996_104298</name>
</gene>
<keyword evidence="1" id="KW-0472">Membrane</keyword>
<dbReference type="Proteomes" id="UP000198748">
    <property type="component" value="Unassembled WGS sequence"/>
</dbReference>
<dbReference type="AlphaFoldDB" id="A0A1G7BSV6"/>
<feature type="domain" description="Peptidase C14 caspase" evidence="2">
    <location>
        <begin position="37"/>
        <end position="250"/>
    </location>
</feature>
<dbReference type="OrthoDB" id="9767236at2"/>
<organism evidence="3 4">
    <name type="scientific">Dyadobacter soli</name>
    <dbReference type="NCBI Taxonomy" id="659014"/>
    <lineage>
        <taxon>Bacteria</taxon>
        <taxon>Pseudomonadati</taxon>
        <taxon>Bacteroidota</taxon>
        <taxon>Cytophagia</taxon>
        <taxon>Cytophagales</taxon>
        <taxon>Spirosomataceae</taxon>
        <taxon>Dyadobacter</taxon>
    </lineage>
</organism>
<dbReference type="SUPFAM" id="SSF52129">
    <property type="entry name" value="Caspase-like"/>
    <property type="match status" value="1"/>
</dbReference>
<feature type="transmembrane region" description="Helical" evidence="1">
    <location>
        <begin position="7"/>
        <end position="24"/>
    </location>
</feature>
<reference evidence="4" key="1">
    <citation type="submission" date="2016-10" db="EMBL/GenBank/DDBJ databases">
        <authorList>
            <person name="Varghese N."/>
            <person name="Submissions S."/>
        </authorList>
    </citation>
    <scope>NUCLEOTIDE SEQUENCE [LARGE SCALE GENOMIC DNA]</scope>
    <source>
        <strain evidence="4">DSM 25329</strain>
    </source>
</reference>
<protein>
    <submittedName>
        <fullName evidence="3">Uncharacterized protein, contains caspase domain</fullName>
    </submittedName>
</protein>
<dbReference type="InterPro" id="IPR011600">
    <property type="entry name" value="Pept_C14_caspase"/>
</dbReference>
<evidence type="ECO:0000256" key="1">
    <source>
        <dbReference type="SAM" id="Phobius"/>
    </source>
</evidence>
<proteinExistence type="predicted"/>
<evidence type="ECO:0000259" key="2">
    <source>
        <dbReference type="Pfam" id="PF00656"/>
    </source>
</evidence>
<dbReference type="STRING" id="659014.SAMN04487996_104298"/>
<dbReference type="GO" id="GO:0004197">
    <property type="term" value="F:cysteine-type endopeptidase activity"/>
    <property type="evidence" value="ECO:0007669"/>
    <property type="project" value="InterPro"/>
</dbReference>
<evidence type="ECO:0000313" key="4">
    <source>
        <dbReference type="Proteomes" id="UP000198748"/>
    </source>
</evidence>
<keyword evidence="1" id="KW-1133">Transmembrane helix</keyword>
<accession>A0A1G7BSV6</accession>
<dbReference type="RefSeq" id="WP_090148213.1">
    <property type="nucleotide sequence ID" value="NZ_FNAN01000004.1"/>
</dbReference>
<name>A0A1G7BSV6_9BACT</name>
<evidence type="ECO:0000313" key="3">
    <source>
        <dbReference type="EMBL" id="SDE30077.1"/>
    </source>
</evidence>
<keyword evidence="1" id="KW-0812">Transmembrane</keyword>